<dbReference type="InterPro" id="IPR008538">
    <property type="entry name" value="Uma2"/>
</dbReference>
<feature type="domain" description="Putative restriction endonuclease" evidence="1">
    <location>
        <begin position="12"/>
        <end position="169"/>
    </location>
</feature>
<dbReference type="InterPro" id="IPR012296">
    <property type="entry name" value="Nuclease_put_TT1808"/>
</dbReference>
<evidence type="ECO:0000259" key="1">
    <source>
        <dbReference type="Pfam" id="PF05685"/>
    </source>
</evidence>
<keyword evidence="2" id="KW-0255">Endonuclease</keyword>
<keyword evidence="2" id="KW-0540">Nuclease</keyword>
<dbReference type="SUPFAM" id="SSF52980">
    <property type="entry name" value="Restriction endonuclease-like"/>
    <property type="match status" value="1"/>
</dbReference>
<gene>
    <name evidence="2" type="ORF">H6H03_07585</name>
</gene>
<dbReference type="Gene3D" id="3.90.1570.10">
    <property type="entry name" value="tt1808, chain A"/>
    <property type="match status" value="1"/>
</dbReference>
<protein>
    <submittedName>
        <fullName evidence="2">Uma2 family endonuclease</fullName>
    </submittedName>
</protein>
<dbReference type="PANTHER" id="PTHR36558:SF1">
    <property type="entry name" value="RESTRICTION ENDONUCLEASE DOMAIN-CONTAINING PROTEIN-RELATED"/>
    <property type="match status" value="1"/>
</dbReference>
<sequence>MIANSNQKYMSPEEYLEWEERQDIKYEYINGEVFAMTGGTIPHNDIAFNLASALKSHLRGGACRVNIADAKVAVTENGPFHYPDVVVSCHPRDKQAIKFIQYPCLIVEVLSPSTEAYDRGKKFMQYRRIETLQEYVLIDAEKISLDCFRLNDRGIWELHPYEEGNEVHLTSVDFRFPISLVYEDVQFPI</sequence>
<reference evidence="2 3" key="1">
    <citation type="journal article" date="2020" name="ISME J.">
        <title>Comparative genomics reveals insights into cyanobacterial evolution and habitat adaptation.</title>
        <authorList>
            <person name="Chen M.Y."/>
            <person name="Teng W.K."/>
            <person name="Zhao L."/>
            <person name="Hu C.X."/>
            <person name="Zhou Y.K."/>
            <person name="Han B.P."/>
            <person name="Song L.R."/>
            <person name="Shu W.S."/>
        </authorList>
    </citation>
    <scope>NUCLEOTIDE SEQUENCE [LARGE SCALE GENOMIC DNA]</scope>
    <source>
        <strain evidence="2 3">FACHB-159</strain>
    </source>
</reference>
<keyword evidence="3" id="KW-1185">Reference proteome</keyword>
<accession>A0ABR8K492</accession>
<name>A0ABR8K492_9NOSO</name>
<proteinExistence type="predicted"/>
<dbReference type="PANTHER" id="PTHR36558">
    <property type="entry name" value="GLR1098 PROTEIN"/>
    <property type="match status" value="1"/>
</dbReference>
<organism evidence="2 3">
    <name type="scientific">Nostoc paludosum FACHB-159</name>
    <dbReference type="NCBI Taxonomy" id="2692908"/>
    <lineage>
        <taxon>Bacteria</taxon>
        <taxon>Bacillati</taxon>
        <taxon>Cyanobacteriota</taxon>
        <taxon>Cyanophyceae</taxon>
        <taxon>Nostocales</taxon>
        <taxon>Nostocaceae</taxon>
        <taxon>Nostoc</taxon>
    </lineage>
</organism>
<dbReference type="GO" id="GO:0004519">
    <property type="term" value="F:endonuclease activity"/>
    <property type="evidence" value="ECO:0007669"/>
    <property type="project" value="UniProtKB-KW"/>
</dbReference>
<keyword evidence="2" id="KW-0378">Hydrolase</keyword>
<dbReference type="InterPro" id="IPR011335">
    <property type="entry name" value="Restrct_endonuc-II-like"/>
</dbReference>
<dbReference type="RefSeq" id="WP_190954512.1">
    <property type="nucleotide sequence ID" value="NZ_JACJTU010000005.1"/>
</dbReference>
<dbReference type="EMBL" id="JACJTU010000005">
    <property type="protein sequence ID" value="MBD2733773.1"/>
    <property type="molecule type" value="Genomic_DNA"/>
</dbReference>
<dbReference type="CDD" id="cd06260">
    <property type="entry name" value="DUF820-like"/>
    <property type="match status" value="1"/>
</dbReference>
<comment type="caution">
    <text evidence="2">The sequence shown here is derived from an EMBL/GenBank/DDBJ whole genome shotgun (WGS) entry which is preliminary data.</text>
</comment>
<evidence type="ECO:0000313" key="2">
    <source>
        <dbReference type="EMBL" id="MBD2733773.1"/>
    </source>
</evidence>
<dbReference type="Proteomes" id="UP000637383">
    <property type="component" value="Unassembled WGS sequence"/>
</dbReference>
<evidence type="ECO:0000313" key="3">
    <source>
        <dbReference type="Proteomes" id="UP000637383"/>
    </source>
</evidence>
<dbReference type="Pfam" id="PF05685">
    <property type="entry name" value="Uma2"/>
    <property type="match status" value="1"/>
</dbReference>